<accession>A0ABP0JMV9</accession>
<dbReference type="PANTHER" id="PTHR31650">
    <property type="entry name" value="O-ACYLTRANSFERASE (WSD1-LIKE) FAMILY PROTEIN"/>
    <property type="match status" value="1"/>
</dbReference>
<dbReference type="Proteomes" id="UP001642464">
    <property type="component" value="Unassembled WGS sequence"/>
</dbReference>
<dbReference type="EMBL" id="CAXAMM010007793">
    <property type="protein sequence ID" value="CAK9015429.1"/>
    <property type="molecule type" value="Genomic_DNA"/>
</dbReference>
<evidence type="ECO:0008006" key="12">
    <source>
        <dbReference type="Google" id="ProtNLM"/>
    </source>
</evidence>
<comment type="caution">
    <text evidence="10">The sequence shown here is derived from an EMBL/GenBank/DDBJ whole genome shotgun (WGS) entry which is preliminary data.</text>
</comment>
<keyword evidence="11" id="KW-1185">Reference proteome</keyword>
<dbReference type="InterPro" id="IPR045034">
    <property type="entry name" value="O-acyltransferase_WSD1-like"/>
</dbReference>
<reference evidence="10 11" key="1">
    <citation type="submission" date="2024-02" db="EMBL/GenBank/DDBJ databases">
        <authorList>
            <person name="Chen Y."/>
            <person name="Shah S."/>
            <person name="Dougan E. K."/>
            <person name="Thang M."/>
            <person name="Chan C."/>
        </authorList>
    </citation>
    <scope>NUCLEOTIDE SEQUENCE [LARGE SCALE GENOMIC DNA]</scope>
</reference>
<dbReference type="InterPro" id="IPR023213">
    <property type="entry name" value="CAT-like_dom_sf"/>
</dbReference>
<evidence type="ECO:0000259" key="9">
    <source>
        <dbReference type="Pfam" id="PF06974"/>
    </source>
</evidence>
<sequence length="488" mass="53465">MGSGGRPRALSALSNIIAHSTTEFEEMRGVITVLLRLDRQVAVERAREAAVGLLDEKHSVKFRSRIEREGGDKGNYIFVEVPRDEVDMKKHVREVDGVTVDGLEGFVAELLTQAMPFDQVQWEFLLLPDAKAAVVRVHHAVADGISLAVILHELLAGKKIDFKLPRPASARANQVPWWQRPIHSLRVALYHFAVAFKLPTIGPDTQSMFSRNEIGHCPKQFVLARSTAVPLDGKIKEIKAALGGTVNDIVVGALSGMFHDTLVERDPAALASGTSQFQLMCTCNTRTEAETRQLFEDLEPRNQWVFLPVRLPVCSTSPSARLVKAKQELDDLKRGPLVPMLLKLLLPMLSRFPVDFVMDDMRKSLPNASATMTIVPGPPSPVSYCGATVLDMDLFMTATTSTFCALISYNGKIKLCLTANGSEMGLDAKDVGEIAARFPAQIDAMHADLANLAAERRKTFSWADLLYEQALGVGFAALAVGLFHLVTG</sequence>
<dbReference type="Gene3D" id="3.30.559.10">
    <property type="entry name" value="Chloramphenicol acetyltransferase-like domain"/>
    <property type="match status" value="1"/>
</dbReference>
<comment type="catalytic activity">
    <reaction evidence="6">
        <text>a long chain fatty alcohol + a fatty acyl-CoA = a long-chain alcohol wax ester + CoA</text>
        <dbReference type="Rhea" id="RHEA:38443"/>
        <dbReference type="ChEBI" id="CHEBI:17135"/>
        <dbReference type="ChEBI" id="CHEBI:57287"/>
        <dbReference type="ChEBI" id="CHEBI:77636"/>
        <dbReference type="ChEBI" id="CHEBI:235323"/>
        <dbReference type="EC" id="2.3.1.75"/>
    </reaction>
</comment>
<comment type="catalytic activity">
    <reaction evidence="7">
        <text>an acyl-CoA + a 1,2-diacyl-sn-glycerol = a triacyl-sn-glycerol + CoA</text>
        <dbReference type="Rhea" id="RHEA:10868"/>
        <dbReference type="ChEBI" id="CHEBI:17815"/>
        <dbReference type="ChEBI" id="CHEBI:57287"/>
        <dbReference type="ChEBI" id="CHEBI:58342"/>
        <dbReference type="ChEBI" id="CHEBI:64615"/>
        <dbReference type="EC" id="2.3.1.20"/>
    </reaction>
</comment>
<organism evidence="10 11">
    <name type="scientific">Durusdinium trenchii</name>
    <dbReference type="NCBI Taxonomy" id="1381693"/>
    <lineage>
        <taxon>Eukaryota</taxon>
        <taxon>Sar</taxon>
        <taxon>Alveolata</taxon>
        <taxon>Dinophyceae</taxon>
        <taxon>Suessiales</taxon>
        <taxon>Symbiodiniaceae</taxon>
        <taxon>Durusdinium</taxon>
    </lineage>
</organism>
<keyword evidence="3" id="KW-0808">Transferase</keyword>
<dbReference type="Pfam" id="PF03007">
    <property type="entry name" value="WS_DGAT_cat"/>
    <property type="match status" value="1"/>
</dbReference>
<evidence type="ECO:0000256" key="6">
    <source>
        <dbReference type="ARBA" id="ARBA00047604"/>
    </source>
</evidence>
<evidence type="ECO:0000256" key="5">
    <source>
        <dbReference type="ARBA" id="ARBA00024360"/>
    </source>
</evidence>
<dbReference type="InterPro" id="IPR009721">
    <property type="entry name" value="O-acyltransferase_WSD1_C"/>
</dbReference>
<feature type="domain" description="O-acyltransferase WSD1-like N-terminal" evidence="8">
    <location>
        <begin position="43"/>
        <end position="170"/>
    </location>
</feature>
<protein>
    <recommendedName>
        <fullName evidence="12">Diacylglycerol O-acyltransferase</fullName>
    </recommendedName>
</protein>
<evidence type="ECO:0000256" key="3">
    <source>
        <dbReference type="ARBA" id="ARBA00022679"/>
    </source>
</evidence>
<dbReference type="PANTHER" id="PTHR31650:SF1">
    <property type="entry name" value="WAX ESTER SYNTHASE_DIACYLGLYCEROL ACYLTRANSFERASE 4-RELATED"/>
    <property type="match status" value="1"/>
</dbReference>
<keyword evidence="4" id="KW-0012">Acyltransferase</keyword>
<gene>
    <name evidence="10" type="ORF">SCF082_LOCUS12754</name>
</gene>
<dbReference type="SUPFAM" id="SSF52777">
    <property type="entry name" value="CoA-dependent acyltransferases"/>
    <property type="match status" value="1"/>
</dbReference>
<evidence type="ECO:0000256" key="2">
    <source>
        <dbReference type="ARBA" id="ARBA00005189"/>
    </source>
</evidence>
<dbReference type="Pfam" id="PF06974">
    <property type="entry name" value="WS_DGAT_C"/>
    <property type="match status" value="1"/>
</dbReference>
<evidence type="ECO:0000256" key="4">
    <source>
        <dbReference type="ARBA" id="ARBA00023315"/>
    </source>
</evidence>
<comment type="pathway">
    <text evidence="2">Lipid metabolism.</text>
</comment>
<comment type="similarity">
    <text evidence="5">In the N-terminal section; belongs to the long-chain O-acyltransferase family.</text>
</comment>
<evidence type="ECO:0000256" key="1">
    <source>
        <dbReference type="ARBA" id="ARBA00004771"/>
    </source>
</evidence>
<proteinExistence type="inferred from homology"/>
<feature type="domain" description="O-acyltransferase WSD1 C-terminal" evidence="9">
    <location>
        <begin position="302"/>
        <end position="420"/>
    </location>
</feature>
<evidence type="ECO:0000313" key="10">
    <source>
        <dbReference type="EMBL" id="CAK9015429.1"/>
    </source>
</evidence>
<evidence type="ECO:0000256" key="7">
    <source>
        <dbReference type="ARBA" id="ARBA00048109"/>
    </source>
</evidence>
<evidence type="ECO:0000313" key="11">
    <source>
        <dbReference type="Proteomes" id="UP001642464"/>
    </source>
</evidence>
<dbReference type="InterPro" id="IPR004255">
    <property type="entry name" value="O-acyltransferase_WSD1_N"/>
</dbReference>
<evidence type="ECO:0000259" key="8">
    <source>
        <dbReference type="Pfam" id="PF03007"/>
    </source>
</evidence>
<comment type="pathway">
    <text evidence="1">Glycerolipid metabolism; triacylglycerol biosynthesis.</text>
</comment>
<name>A0ABP0JMV9_9DINO</name>